<evidence type="ECO:0000313" key="2">
    <source>
        <dbReference type="Proteomes" id="UP000503349"/>
    </source>
</evidence>
<dbReference type="AlphaFoldDB" id="A0A6G1QAJ4"/>
<sequence>MCKRERATTTGRCSSSGSQAARRAAVCAALNAGKARWKERARTHSVYLSECERVAGFVWERVGNKSKSPRHNVLREMKGKDKKTEGLKVVLGGRKVFGDMESQIARFSPTRGNTATGAGKFSAVIYRRFGRAFTPGSGDFVSPGLYPQIGSNYAEIFRSLKRRIFIVFRRSEGMRRCA</sequence>
<name>A0A6G1QAJ4_CHAAH</name>
<dbReference type="EMBL" id="CM015726">
    <property type="protein sequence ID" value="KAF3699562.1"/>
    <property type="molecule type" value="Genomic_DNA"/>
</dbReference>
<gene>
    <name evidence="1" type="ORF">EXN66_Car015249</name>
</gene>
<keyword evidence="2" id="KW-1185">Reference proteome</keyword>
<protein>
    <submittedName>
        <fullName evidence="1">Uncharacterized protein</fullName>
    </submittedName>
</protein>
<dbReference type="Proteomes" id="UP000503349">
    <property type="component" value="Chromosome 15"/>
</dbReference>
<organism evidence="1 2">
    <name type="scientific">Channa argus</name>
    <name type="common">Northern snakehead</name>
    <name type="synonym">Ophicephalus argus</name>
    <dbReference type="NCBI Taxonomy" id="215402"/>
    <lineage>
        <taxon>Eukaryota</taxon>
        <taxon>Metazoa</taxon>
        <taxon>Chordata</taxon>
        <taxon>Craniata</taxon>
        <taxon>Vertebrata</taxon>
        <taxon>Euteleostomi</taxon>
        <taxon>Actinopterygii</taxon>
        <taxon>Neopterygii</taxon>
        <taxon>Teleostei</taxon>
        <taxon>Neoteleostei</taxon>
        <taxon>Acanthomorphata</taxon>
        <taxon>Anabantaria</taxon>
        <taxon>Anabantiformes</taxon>
        <taxon>Channoidei</taxon>
        <taxon>Channidae</taxon>
        <taxon>Channa</taxon>
    </lineage>
</organism>
<evidence type="ECO:0000313" key="1">
    <source>
        <dbReference type="EMBL" id="KAF3699562.1"/>
    </source>
</evidence>
<accession>A0A6G1QAJ4</accession>
<reference evidence="2" key="2">
    <citation type="submission" date="2019-02" db="EMBL/GenBank/DDBJ databases">
        <title>Opniocepnalus argus Var Kimnra genome.</title>
        <authorList>
            <person name="Zhou C."/>
            <person name="Xiao S."/>
        </authorList>
    </citation>
    <scope>NUCLEOTIDE SEQUENCE [LARGE SCALE GENOMIC DNA]</scope>
</reference>
<proteinExistence type="predicted"/>
<reference evidence="1 2" key="1">
    <citation type="submission" date="2019-02" db="EMBL/GenBank/DDBJ databases">
        <title>Opniocepnalus argus genome.</title>
        <authorList>
            <person name="Zhou C."/>
            <person name="Xiao S."/>
        </authorList>
    </citation>
    <scope>NUCLEOTIDE SEQUENCE [LARGE SCALE GENOMIC DNA]</scope>
    <source>
        <strain evidence="1">OARG1902GOOAL</strain>
        <tissue evidence="1">Muscle</tissue>
    </source>
</reference>